<dbReference type="PROSITE" id="PS50853">
    <property type="entry name" value="FN3"/>
    <property type="match status" value="2"/>
</dbReference>
<dbReference type="Gene3D" id="2.60.40.10">
    <property type="entry name" value="Immunoglobulins"/>
    <property type="match status" value="3"/>
</dbReference>
<dbReference type="SUPFAM" id="SSF49265">
    <property type="entry name" value="Fibronectin type III"/>
    <property type="match status" value="2"/>
</dbReference>
<dbReference type="AlphaFoldDB" id="A0A6N7EKV7"/>
<organism evidence="6 7">
    <name type="scientific">Georgenia subflava</name>
    <dbReference type="NCBI Taxonomy" id="1622177"/>
    <lineage>
        <taxon>Bacteria</taxon>
        <taxon>Bacillati</taxon>
        <taxon>Actinomycetota</taxon>
        <taxon>Actinomycetes</taxon>
        <taxon>Micrococcales</taxon>
        <taxon>Bogoriellaceae</taxon>
        <taxon>Georgenia</taxon>
    </lineage>
</organism>
<sequence length="442" mass="46674">MISPAVGSGQVNVSGTSYTWTGLTNGQEYQVQVRARNAAPDPSEWSGWSAGEIPAGVPDAPAAPRVQRVDSPVAAQITGSWEAPFANGDAVSQYEVTILREGAQFRQFTVPGSTTTFTEDAPAGSSYTATVRAMNKAGWGETSQASAPVRSFVKPSAPGTPSASANGKNGQVELAFSNAQPNGDPIKQYQVSVNGGGWQNLRTDRVVTGLNNGQSYTFRVRAMNTYAGDPSGASASAVPYGPLANPSMRASGNAKSATFSWNAPDGNGRDITAIQVRFTNDNGGWGGWQSVGASGNRTVGDAYSTTYRGEIQVTRSDGQVTRDSAQATSGKDPANPRVAVSRTRPAQYPDRCVHRSCAHLDMRYWDLPAGNYKVTFDTSMPRGTGPSISDSIHNKKVHTIRNGAGTLTTPMFFGYPGETITVLIEGPVTRKASLRWPDAPPG</sequence>
<dbReference type="GO" id="GO:0000272">
    <property type="term" value="P:polysaccharide catabolic process"/>
    <property type="evidence" value="ECO:0007669"/>
    <property type="project" value="UniProtKB-KW"/>
</dbReference>
<name>A0A6N7EKV7_9MICO</name>
<gene>
    <name evidence="6" type="ORF">GB881_08985</name>
</gene>
<dbReference type="Proteomes" id="UP000437709">
    <property type="component" value="Unassembled WGS sequence"/>
</dbReference>
<dbReference type="Pfam" id="PF00041">
    <property type="entry name" value="fn3"/>
    <property type="match status" value="2"/>
</dbReference>
<feature type="domain" description="Fibronectin type-III" evidence="5">
    <location>
        <begin position="60"/>
        <end position="156"/>
    </location>
</feature>
<dbReference type="InterPro" id="IPR003961">
    <property type="entry name" value="FN3_dom"/>
</dbReference>
<dbReference type="GO" id="GO:0016798">
    <property type="term" value="F:hydrolase activity, acting on glycosyl bonds"/>
    <property type="evidence" value="ECO:0007669"/>
    <property type="project" value="UniProtKB-KW"/>
</dbReference>
<evidence type="ECO:0000313" key="6">
    <source>
        <dbReference type="EMBL" id="MPV37185.1"/>
    </source>
</evidence>
<evidence type="ECO:0000256" key="4">
    <source>
        <dbReference type="SAM" id="MobiDB-lite"/>
    </source>
</evidence>
<keyword evidence="2" id="KW-0326">Glycosidase</keyword>
<feature type="region of interest" description="Disordered" evidence="4">
    <location>
        <begin position="314"/>
        <end position="343"/>
    </location>
</feature>
<dbReference type="PANTHER" id="PTHR13817:SF151">
    <property type="entry name" value="TITIN"/>
    <property type="match status" value="1"/>
</dbReference>
<evidence type="ECO:0000259" key="5">
    <source>
        <dbReference type="PROSITE" id="PS50853"/>
    </source>
</evidence>
<keyword evidence="7" id="KW-1185">Reference proteome</keyword>
<keyword evidence="2" id="KW-0378">Hydrolase</keyword>
<comment type="caution">
    <text evidence="6">The sequence shown here is derived from an EMBL/GenBank/DDBJ whole genome shotgun (WGS) entry which is preliminary data.</text>
</comment>
<evidence type="ECO:0000256" key="2">
    <source>
        <dbReference type="ARBA" id="ARBA00023295"/>
    </source>
</evidence>
<keyword evidence="1" id="KW-0677">Repeat</keyword>
<feature type="region of interest" description="Disordered" evidence="4">
    <location>
        <begin position="37"/>
        <end position="62"/>
    </location>
</feature>
<dbReference type="InterPro" id="IPR050964">
    <property type="entry name" value="Striated_Muscle_Regulatory"/>
</dbReference>
<evidence type="ECO:0000313" key="7">
    <source>
        <dbReference type="Proteomes" id="UP000437709"/>
    </source>
</evidence>
<feature type="domain" description="Fibronectin type-III" evidence="5">
    <location>
        <begin position="1"/>
        <end position="56"/>
    </location>
</feature>
<keyword evidence="3" id="KW-0119">Carbohydrate metabolism</keyword>
<reference evidence="6 7" key="1">
    <citation type="submission" date="2019-10" db="EMBL/GenBank/DDBJ databases">
        <title>Georgenia wutianyii sp. nov. and Georgenia yuyongxinii sp. nov. isolated from plateau pika (Ochotona curzoniae) in the Qinghai-Tibet plateau of China.</title>
        <authorList>
            <person name="Tian Z."/>
        </authorList>
    </citation>
    <scope>NUCLEOTIDE SEQUENCE [LARGE SCALE GENOMIC DNA]</scope>
    <source>
        <strain evidence="6 7">JCM 19765</strain>
    </source>
</reference>
<evidence type="ECO:0000256" key="1">
    <source>
        <dbReference type="ARBA" id="ARBA00022737"/>
    </source>
</evidence>
<keyword evidence="3" id="KW-0624">Polysaccharide degradation</keyword>
<dbReference type="InterPro" id="IPR036116">
    <property type="entry name" value="FN3_sf"/>
</dbReference>
<feature type="compositionally biased region" description="Polar residues" evidence="4">
    <location>
        <begin position="314"/>
        <end position="329"/>
    </location>
</feature>
<dbReference type="PANTHER" id="PTHR13817">
    <property type="entry name" value="TITIN"/>
    <property type="match status" value="1"/>
</dbReference>
<dbReference type="InterPro" id="IPR013783">
    <property type="entry name" value="Ig-like_fold"/>
</dbReference>
<protein>
    <recommendedName>
        <fullName evidence="5">Fibronectin type-III domain-containing protein</fullName>
    </recommendedName>
</protein>
<dbReference type="EMBL" id="WHPC01000028">
    <property type="protein sequence ID" value="MPV37185.1"/>
    <property type="molecule type" value="Genomic_DNA"/>
</dbReference>
<dbReference type="OrthoDB" id="5241356at2"/>
<proteinExistence type="predicted"/>
<dbReference type="CDD" id="cd00063">
    <property type="entry name" value="FN3"/>
    <property type="match status" value="3"/>
</dbReference>
<dbReference type="SMART" id="SM00060">
    <property type="entry name" value="FN3"/>
    <property type="match status" value="3"/>
</dbReference>
<evidence type="ECO:0000256" key="3">
    <source>
        <dbReference type="ARBA" id="ARBA00023326"/>
    </source>
</evidence>
<accession>A0A6N7EKV7</accession>